<protein>
    <submittedName>
        <fullName evidence="1">Uncharacterized protein</fullName>
    </submittedName>
</protein>
<dbReference type="Proteomes" id="UP000031668">
    <property type="component" value="Unassembled WGS sequence"/>
</dbReference>
<keyword evidence="2" id="KW-1185">Reference proteome</keyword>
<dbReference type="AlphaFoldDB" id="A0A0C2MEX2"/>
<gene>
    <name evidence="1" type="ORF">RF11_16070</name>
</gene>
<comment type="caution">
    <text evidence="1">The sequence shown here is derived from an EMBL/GenBank/DDBJ whole genome shotgun (WGS) entry which is preliminary data.</text>
</comment>
<evidence type="ECO:0000313" key="1">
    <source>
        <dbReference type="EMBL" id="KII65661.1"/>
    </source>
</evidence>
<organism evidence="1 2">
    <name type="scientific">Thelohanellus kitauei</name>
    <name type="common">Myxosporean</name>
    <dbReference type="NCBI Taxonomy" id="669202"/>
    <lineage>
        <taxon>Eukaryota</taxon>
        <taxon>Metazoa</taxon>
        <taxon>Cnidaria</taxon>
        <taxon>Myxozoa</taxon>
        <taxon>Myxosporea</taxon>
        <taxon>Bivalvulida</taxon>
        <taxon>Platysporina</taxon>
        <taxon>Myxobolidae</taxon>
        <taxon>Thelohanellus</taxon>
    </lineage>
</organism>
<evidence type="ECO:0000313" key="2">
    <source>
        <dbReference type="Proteomes" id="UP000031668"/>
    </source>
</evidence>
<dbReference type="EMBL" id="JWZT01003741">
    <property type="protein sequence ID" value="KII65661.1"/>
    <property type="molecule type" value="Genomic_DNA"/>
</dbReference>
<reference evidence="1 2" key="1">
    <citation type="journal article" date="2014" name="Genome Biol. Evol.">
        <title>The genome of the myxosporean Thelohanellus kitauei shows adaptations to nutrient acquisition within its fish host.</title>
        <authorList>
            <person name="Yang Y."/>
            <person name="Xiong J."/>
            <person name="Zhou Z."/>
            <person name="Huo F."/>
            <person name="Miao W."/>
            <person name="Ran C."/>
            <person name="Liu Y."/>
            <person name="Zhang J."/>
            <person name="Feng J."/>
            <person name="Wang M."/>
            <person name="Wang M."/>
            <person name="Wang L."/>
            <person name="Yao B."/>
        </authorList>
    </citation>
    <scope>NUCLEOTIDE SEQUENCE [LARGE SCALE GENOMIC DNA]</scope>
    <source>
        <strain evidence="1">Wuqing</strain>
    </source>
</reference>
<sequence>MDHKIKVSDYHELQRCEMCGVAQTTHSNLIIRERMTVDGYKKLFHRVTPMREQNLVIRFKMKKVRLKTKHDIKVKLQFDHMFLCIRVPTTRNQMKMIRKETCHKTHKYCIYRFHYEWEDGK</sequence>
<proteinExistence type="predicted"/>
<name>A0A0C2MEX2_THEKT</name>
<accession>A0A0C2MEX2</accession>